<keyword evidence="8" id="KW-1185">Reference proteome</keyword>
<dbReference type="InterPro" id="IPR001099">
    <property type="entry name" value="Chalcone/stilbene_synt_N"/>
</dbReference>
<keyword evidence="2" id="KW-0808">Transferase</keyword>
<feature type="domain" description="Chalcone/stilbene synthase C-terminal" evidence="6">
    <location>
        <begin position="216"/>
        <end position="353"/>
    </location>
</feature>
<dbReference type="Gene3D" id="3.40.47.10">
    <property type="match status" value="2"/>
</dbReference>
<evidence type="ECO:0000259" key="5">
    <source>
        <dbReference type="Pfam" id="PF00195"/>
    </source>
</evidence>
<evidence type="ECO:0000256" key="4">
    <source>
        <dbReference type="PIRSR" id="PIRSR000451-1"/>
    </source>
</evidence>
<accession>A0A4V2SY13</accession>
<keyword evidence="3" id="KW-0012">Acyltransferase</keyword>
<feature type="domain" description="Chalcone/stilbene synthase N-terminal" evidence="5">
    <location>
        <begin position="3"/>
        <end position="199"/>
    </location>
</feature>
<evidence type="ECO:0000256" key="3">
    <source>
        <dbReference type="ARBA" id="ARBA00023315"/>
    </source>
</evidence>
<dbReference type="SUPFAM" id="SSF53901">
    <property type="entry name" value="Thiolase-like"/>
    <property type="match status" value="2"/>
</dbReference>
<dbReference type="OrthoDB" id="9786288at2"/>
<dbReference type="CDD" id="cd00831">
    <property type="entry name" value="CHS_like"/>
    <property type="match status" value="1"/>
</dbReference>
<protein>
    <submittedName>
        <fullName evidence="7">15-methylpalmitoyl-4-hydroxy-2-pyrone synthase</fullName>
    </submittedName>
</protein>
<gene>
    <name evidence="7" type="ORF">EDD57_11824</name>
</gene>
<proteinExistence type="inferred from homology"/>
<organism evidence="7 8">
    <name type="scientific">Baia soyae</name>
    <dbReference type="NCBI Taxonomy" id="1544746"/>
    <lineage>
        <taxon>Bacteria</taxon>
        <taxon>Bacillati</taxon>
        <taxon>Bacillota</taxon>
        <taxon>Bacilli</taxon>
        <taxon>Bacillales</taxon>
        <taxon>Thermoactinomycetaceae</taxon>
        <taxon>Baia</taxon>
    </lineage>
</organism>
<feature type="active site" description="Acyl-thioester intermediate" evidence="4">
    <location>
        <position position="139"/>
    </location>
</feature>
<evidence type="ECO:0000256" key="1">
    <source>
        <dbReference type="ARBA" id="ARBA00005531"/>
    </source>
</evidence>
<comment type="similarity">
    <text evidence="1">Belongs to the thiolase-like superfamily. Chalcone/stilbene synthases family.</text>
</comment>
<evidence type="ECO:0000313" key="7">
    <source>
        <dbReference type="EMBL" id="TCP68286.1"/>
    </source>
</evidence>
<dbReference type="InterPro" id="IPR011141">
    <property type="entry name" value="Polyketide_synthase_type-III"/>
</dbReference>
<dbReference type="EMBL" id="SLXV01000018">
    <property type="protein sequence ID" value="TCP68286.1"/>
    <property type="molecule type" value="Genomic_DNA"/>
</dbReference>
<dbReference type="Proteomes" id="UP000294746">
    <property type="component" value="Unassembled WGS sequence"/>
</dbReference>
<dbReference type="GO" id="GO:0016747">
    <property type="term" value="F:acyltransferase activity, transferring groups other than amino-acyl groups"/>
    <property type="evidence" value="ECO:0007669"/>
    <property type="project" value="InterPro"/>
</dbReference>
<evidence type="ECO:0000256" key="2">
    <source>
        <dbReference type="ARBA" id="ARBA00022679"/>
    </source>
</evidence>
<dbReference type="GO" id="GO:0030639">
    <property type="term" value="P:polyketide biosynthetic process"/>
    <property type="evidence" value="ECO:0007669"/>
    <property type="project" value="TreeGrafter"/>
</dbReference>
<dbReference type="PIRSF" id="PIRSF000451">
    <property type="entry name" value="PKS_III"/>
    <property type="match status" value="1"/>
</dbReference>
<reference evidence="7 8" key="1">
    <citation type="submission" date="2019-03" db="EMBL/GenBank/DDBJ databases">
        <title>Genomic Encyclopedia of Type Strains, Phase IV (KMG-IV): sequencing the most valuable type-strain genomes for metagenomic binning, comparative biology and taxonomic classification.</title>
        <authorList>
            <person name="Goeker M."/>
        </authorList>
    </citation>
    <scope>NUCLEOTIDE SEQUENCE [LARGE SCALE GENOMIC DNA]</scope>
    <source>
        <strain evidence="7 8">DSM 46831</strain>
    </source>
</reference>
<evidence type="ECO:0000259" key="6">
    <source>
        <dbReference type="Pfam" id="PF02797"/>
    </source>
</evidence>
<dbReference type="InterPro" id="IPR016039">
    <property type="entry name" value="Thiolase-like"/>
</dbReference>
<dbReference type="Pfam" id="PF00195">
    <property type="entry name" value="Chal_sti_synt_N"/>
    <property type="match status" value="1"/>
</dbReference>
<dbReference type="Pfam" id="PF02797">
    <property type="entry name" value="Chal_sti_synt_C"/>
    <property type="match status" value="1"/>
</dbReference>
<evidence type="ECO:0000313" key="8">
    <source>
        <dbReference type="Proteomes" id="UP000294746"/>
    </source>
</evidence>
<dbReference type="InterPro" id="IPR012328">
    <property type="entry name" value="Chalcone/stilbene_synt_C"/>
</dbReference>
<dbReference type="PANTHER" id="PTHR11877:SF99">
    <property type="entry name" value="1,3,6,8-TETRAHYDROXYNAPHTHALENE SYNTHASE"/>
    <property type="match status" value="1"/>
</dbReference>
<sequence length="388" mass="43533">MSRIVAVGTAVPPHILKQSDVKSYVEHTFSDSVERIDRYLSIFENTAIQQRRMSQPLEWFQEDHTFAERNQIYIEMACQLGEEAILRCLAQSGYHIREIDHLVFVSTTGLATPSIDAHLVHRLNMNPHIKRTPIWGLGCAGGVVGLTRALEFARACPDEKILLVAVELCGLTFRKNDRSKSNIVATSLFADGAAAVLVTGSEVPIRVPQDTYLHYHSSQSRVFPDSLDVMGWDIEDDGLKVVFSKEIPTLVKKEVGPVLRSYLQNHGLSCDDVQRWIAHPGGKKVLQAYEEITGLPAESFASASEILSDFGNMSSVTVLFVLQREMQNQHQSQEKGILLAMGPGFSAEFLLVEWLPVQQESQLAQPDHVPNRNSQYQRHFPDWEVELT</sequence>
<dbReference type="AlphaFoldDB" id="A0A4V2SY13"/>
<name>A0A4V2SY13_9BACL</name>
<dbReference type="PANTHER" id="PTHR11877">
    <property type="entry name" value="HYDROXYMETHYLGLUTARYL-COA SYNTHASE"/>
    <property type="match status" value="1"/>
</dbReference>
<dbReference type="RefSeq" id="WP_131848828.1">
    <property type="nucleotide sequence ID" value="NZ_SLXV01000018.1"/>
</dbReference>
<comment type="caution">
    <text evidence="7">The sequence shown here is derived from an EMBL/GenBank/DDBJ whole genome shotgun (WGS) entry which is preliminary data.</text>
</comment>